<comment type="caution">
    <text evidence="5">The sequence shown here is derived from an EMBL/GenBank/DDBJ whole genome shotgun (WGS) entry which is preliminary data.</text>
</comment>
<accession>A0A820JI54</accession>
<dbReference type="PROSITE" id="PS50294">
    <property type="entry name" value="WD_REPEATS_REGION"/>
    <property type="match status" value="1"/>
</dbReference>
<keyword evidence="2" id="KW-0677">Repeat</keyword>
<organism evidence="5 6">
    <name type="scientific">Adineta steineri</name>
    <dbReference type="NCBI Taxonomy" id="433720"/>
    <lineage>
        <taxon>Eukaryota</taxon>
        <taxon>Metazoa</taxon>
        <taxon>Spiralia</taxon>
        <taxon>Gnathifera</taxon>
        <taxon>Rotifera</taxon>
        <taxon>Eurotatoria</taxon>
        <taxon>Bdelloidea</taxon>
        <taxon>Adinetida</taxon>
        <taxon>Adinetidae</taxon>
        <taxon>Adineta</taxon>
    </lineage>
</organism>
<dbReference type="Pfam" id="PF00400">
    <property type="entry name" value="WD40"/>
    <property type="match status" value="1"/>
</dbReference>
<dbReference type="SMART" id="SM00320">
    <property type="entry name" value="WD40"/>
    <property type="match status" value="1"/>
</dbReference>
<dbReference type="PROSITE" id="PS00678">
    <property type="entry name" value="WD_REPEATS_1"/>
    <property type="match status" value="1"/>
</dbReference>
<evidence type="ECO:0000313" key="5">
    <source>
        <dbReference type="EMBL" id="CAF4325163.1"/>
    </source>
</evidence>
<dbReference type="InterPro" id="IPR042627">
    <property type="entry name" value="FBXW2"/>
</dbReference>
<dbReference type="InterPro" id="IPR001810">
    <property type="entry name" value="F-box_dom"/>
</dbReference>
<dbReference type="PANTHER" id="PTHR44436">
    <property type="entry name" value="F-BOX/WD REPEAT-CONTAINING PROTEIN 2"/>
    <property type="match status" value="1"/>
</dbReference>
<dbReference type="PANTHER" id="PTHR44436:SF1">
    <property type="entry name" value="F-BOX_WD REPEAT-CONTAINING PROTEIN 2"/>
    <property type="match status" value="1"/>
</dbReference>
<gene>
    <name evidence="5" type="ORF">OXD698_LOCUS47388</name>
</gene>
<dbReference type="InterPro" id="IPR036322">
    <property type="entry name" value="WD40_repeat_dom_sf"/>
</dbReference>
<evidence type="ECO:0000256" key="2">
    <source>
        <dbReference type="ARBA" id="ARBA00022737"/>
    </source>
</evidence>
<dbReference type="Gene3D" id="2.130.10.10">
    <property type="entry name" value="YVTN repeat-like/Quinoprotein amine dehydrogenase"/>
    <property type="match status" value="1"/>
</dbReference>
<dbReference type="Proteomes" id="UP000663844">
    <property type="component" value="Unassembled WGS sequence"/>
</dbReference>
<evidence type="ECO:0000256" key="3">
    <source>
        <dbReference type="PROSITE-ProRule" id="PRU00221"/>
    </source>
</evidence>
<evidence type="ECO:0000256" key="1">
    <source>
        <dbReference type="ARBA" id="ARBA00022574"/>
    </source>
</evidence>
<feature type="repeat" description="WD" evidence="3">
    <location>
        <begin position="128"/>
        <end position="167"/>
    </location>
</feature>
<name>A0A820JI54_9BILA</name>
<dbReference type="SUPFAM" id="SSF50978">
    <property type="entry name" value="WD40 repeat-like"/>
    <property type="match status" value="1"/>
</dbReference>
<keyword evidence="1 3" id="KW-0853">WD repeat</keyword>
<dbReference type="PROSITE" id="PS50181">
    <property type="entry name" value="FBOX"/>
    <property type="match status" value="1"/>
</dbReference>
<feature type="non-terminal residue" evidence="5">
    <location>
        <position position="177"/>
    </location>
</feature>
<sequence>NSCSSPQWHILSLLTTDNWHRDCPSDCSDPLAQLPFDISFYILSLLDPVSLARCSRVNKLWYYLCSHPELWHQLAKHKKWSFSSHLLDQQQIEFHTNEQKQAQWKQIFIERYRLRSRWLNGRCDVKTFHGHVEGVSCVQFDSQTIISGCTDGTIKVWDMNTTNEIITLVGHSGSVRC</sequence>
<feature type="domain" description="F-box" evidence="4">
    <location>
        <begin position="28"/>
        <end position="74"/>
    </location>
</feature>
<dbReference type="Gene3D" id="1.20.1280.50">
    <property type="match status" value="1"/>
</dbReference>
<dbReference type="PROSITE" id="PS50082">
    <property type="entry name" value="WD_REPEATS_2"/>
    <property type="match status" value="1"/>
</dbReference>
<reference evidence="5" key="1">
    <citation type="submission" date="2021-02" db="EMBL/GenBank/DDBJ databases">
        <authorList>
            <person name="Nowell W R."/>
        </authorList>
    </citation>
    <scope>NUCLEOTIDE SEQUENCE</scope>
</reference>
<dbReference type="InterPro" id="IPR019775">
    <property type="entry name" value="WD40_repeat_CS"/>
</dbReference>
<dbReference type="SUPFAM" id="SSF81383">
    <property type="entry name" value="F-box domain"/>
    <property type="match status" value="1"/>
</dbReference>
<dbReference type="Pfam" id="PF12937">
    <property type="entry name" value="F-box-like"/>
    <property type="match status" value="1"/>
</dbReference>
<dbReference type="EMBL" id="CAJOAZ010018344">
    <property type="protein sequence ID" value="CAF4325163.1"/>
    <property type="molecule type" value="Genomic_DNA"/>
</dbReference>
<feature type="non-terminal residue" evidence="5">
    <location>
        <position position="1"/>
    </location>
</feature>
<dbReference type="SMART" id="SM00256">
    <property type="entry name" value="FBOX"/>
    <property type="match status" value="1"/>
</dbReference>
<protein>
    <recommendedName>
        <fullName evidence="4">F-box domain-containing protein</fullName>
    </recommendedName>
</protein>
<dbReference type="InterPro" id="IPR015943">
    <property type="entry name" value="WD40/YVTN_repeat-like_dom_sf"/>
</dbReference>
<evidence type="ECO:0000259" key="4">
    <source>
        <dbReference type="PROSITE" id="PS50181"/>
    </source>
</evidence>
<dbReference type="InterPro" id="IPR036047">
    <property type="entry name" value="F-box-like_dom_sf"/>
</dbReference>
<dbReference type="AlphaFoldDB" id="A0A820JI54"/>
<proteinExistence type="predicted"/>
<evidence type="ECO:0000313" key="6">
    <source>
        <dbReference type="Proteomes" id="UP000663844"/>
    </source>
</evidence>
<dbReference type="InterPro" id="IPR001680">
    <property type="entry name" value="WD40_rpt"/>
</dbReference>